<feature type="transmembrane region" description="Helical" evidence="2">
    <location>
        <begin position="33"/>
        <end position="52"/>
    </location>
</feature>
<organism evidence="3 4">
    <name type="scientific">Nonomuraea mesophila</name>
    <dbReference type="NCBI Taxonomy" id="2530382"/>
    <lineage>
        <taxon>Bacteria</taxon>
        <taxon>Bacillati</taxon>
        <taxon>Actinomycetota</taxon>
        <taxon>Actinomycetes</taxon>
        <taxon>Streptosporangiales</taxon>
        <taxon>Streptosporangiaceae</taxon>
        <taxon>Nonomuraea</taxon>
    </lineage>
</organism>
<evidence type="ECO:0000256" key="1">
    <source>
        <dbReference type="SAM" id="MobiDB-lite"/>
    </source>
</evidence>
<keyword evidence="2" id="KW-0812">Transmembrane</keyword>
<evidence type="ECO:0000313" key="3">
    <source>
        <dbReference type="EMBL" id="TDE59714.1"/>
    </source>
</evidence>
<dbReference type="Proteomes" id="UP000295136">
    <property type="component" value="Unassembled WGS sequence"/>
</dbReference>
<evidence type="ECO:0000256" key="2">
    <source>
        <dbReference type="SAM" id="Phobius"/>
    </source>
</evidence>
<reference evidence="3 4" key="1">
    <citation type="submission" date="2019-03" db="EMBL/GenBank/DDBJ databases">
        <title>Draft genome sequences of novel Actinobacteria.</title>
        <authorList>
            <person name="Sahin N."/>
            <person name="Ay H."/>
            <person name="Saygin H."/>
        </authorList>
    </citation>
    <scope>NUCLEOTIDE SEQUENCE [LARGE SCALE GENOMIC DNA]</scope>
    <source>
        <strain evidence="3 4">6K102</strain>
    </source>
</reference>
<accession>A0A4R5FXW3</accession>
<feature type="transmembrane region" description="Helical" evidence="2">
    <location>
        <begin position="64"/>
        <end position="83"/>
    </location>
</feature>
<evidence type="ECO:0000313" key="4">
    <source>
        <dbReference type="Proteomes" id="UP000295136"/>
    </source>
</evidence>
<dbReference type="RefSeq" id="WP_132627933.1">
    <property type="nucleotide sequence ID" value="NZ_SMLD01000003.1"/>
</dbReference>
<comment type="caution">
    <text evidence="3">The sequence shown here is derived from an EMBL/GenBank/DDBJ whole genome shotgun (WGS) entry which is preliminary data.</text>
</comment>
<protein>
    <submittedName>
        <fullName evidence="3">Uncharacterized protein</fullName>
    </submittedName>
</protein>
<dbReference type="AlphaFoldDB" id="A0A4R5FXW3"/>
<keyword evidence="2" id="KW-0472">Membrane</keyword>
<dbReference type="EMBL" id="SMLD01000003">
    <property type="protein sequence ID" value="TDE59714.1"/>
    <property type="molecule type" value="Genomic_DNA"/>
</dbReference>
<feature type="region of interest" description="Disordered" evidence="1">
    <location>
        <begin position="199"/>
        <end position="232"/>
    </location>
</feature>
<proteinExistence type="predicted"/>
<keyword evidence="4" id="KW-1185">Reference proteome</keyword>
<gene>
    <name evidence="3" type="ORF">E1295_02155</name>
</gene>
<name>A0A4R5FXW3_9ACTN</name>
<sequence>MTDERAHDVRDAAGAFRAARRAGMRGAPDPTSALGIAAMAIGLLVYFASQALPEQGLGFLTSDTVFFILFPLALAAVTGTTGVRETSARLRMRRAWRRAERGEVVQALTGVALREGRTVAGCPVRTVIAHVDGRARFVRLAFARAGDAARLPPGPVRIDLFDGPSVRGPARLRPGHGGVVWAFATRNGDLVVEEETRYTVEDGWPDSGADAEPSPGWPGGSDGDGNDGDGGE</sequence>
<keyword evidence="2" id="KW-1133">Transmembrane helix</keyword>